<dbReference type="AlphaFoldDB" id="A0AAF1KX25"/>
<keyword evidence="2" id="KW-0614">Plasmid</keyword>
<feature type="region of interest" description="Disordered" evidence="1">
    <location>
        <begin position="37"/>
        <end position="67"/>
    </location>
</feature>
<dbReference type="InterPro" id="IPR041374">
    <property type="entry name" value="BaeRF_family12"/>
</dbReference>
<evidence type="ECO:0000256" key="1">
    <source>
        <dbReference type="SAM" id="MobiDB-lite"/>
    </source>
</evidence>
<dbReference type="Proteomes" id="UP000249499">
    <property type="component" value="Plasmid unnamed1"/>
</dbReference>
<geneLocation type="plasmid" evidence="2 3">
    <name>unnamed1</name>
</geneLocation>
<evidence type="ECO:0000313" key="2">
    <source>
        <dbReference type="EMBL" id="WFR98874.1"/>
    </source>
</evidence>
<evidence type="ECO:0000313" key="3">
    <source>
        <dbReference type="Proteomes" id="UP000249499"/>
    </source>
</evidence>
<sequence>MQIPQHTVIAVADGEKLNLFQNEGDAANVKLKAMPDEAVDSSKIGSGSRHSSSSANPDDSQQDEDGFGAGVADLLNKKVLAGKIKNLVVIAAPRTLGELRKGYHKTVSDVLIGELAKDLTGHSMQDIEKALAAA</sequence>
<organism evidence="2 3">
    <name type="scientific">Rhizobium tumorigenes</name>
    <dbReference type="NCBI Taxonomy" id="2041385"/>
    <lineage>
        <taxon>Bacteria</taxon>
        <taxon>Pseudomonadati</taxon>
        <taxon>Pseudomonadota</taxon>
        <taxon>Alphaproteobacteria</taxon>
        <taxon>Hyphomicrobiales</taxon>
        <taxon>Rhizobiaceae</taxon>
        <taxon>Rhizobium/Agrobacterium group</taxon>
        <taxon>Rhizobium</taxon>
    </lineage>
</organism>
<accession>A0AAF1KX25</accession>
<dbReference type="KEGG" id="rtu:PR017_25380"/>
<proteinExistence type="predicted"/>
<dbReference type="RefSeq" id="WP_111221442.1">
    <property type="nucleotide sequence ID" value="NZ_CP117258.1"/>
</dbReference>
<reference evidence="2 3" key="1">
    <citation type="journal article" date="2018" name="Sci. Rep.">
        <title>Rhizobium tumorigenes sp. nov., a novel plant tumorigenic bacterium isolated from cane gall tumors on thornless blackberry.</title>
        <authorList>
            <person name="Kuzmanovi N."/>
            <person name="Smalla K."/>
            <person name="Gronow S."/>
            <person name="PuBawska J."/>
        </authorList>
    </citation>
    <scope>NUCLEOTIDE SEQUENCE [LARGE SCALE GENOMIC DNA]</scope>
    <source>
        <strain evidence="2 3">1078</strain>
    </source>
</reference>
<dbReference type="EMBL" id="CP117258">
    <property type="protein sequence ID" value="WFR98874.1"/>
    <property type="molecule type" value="Genomic_DNA"/>
</dbReference>
<protein>
    <submittedName>
        <fullName evidence="2">Host attachment protein</fullName>
    </submittedName>
</protein>
<dbReference type="Pfam" id="PF18856">
    <property type="entry name" value="baeRF_family12"/>
    <property type="match status" value="1"/>
</dbReference>
<keyword evidence="3" id="KW-1185">Reference proteome</keyword>
<reference evidence="3" key="2">
    <citation type="journal article" date="2023" name="MicrobiologyOpen">
        <title>Genomics of the tumorigenes clade of the family Rhizobiaceae and description of Rhizobium rhododendri sp. nov.</title>
        <authorList>
            <person name="Kuzmanovic N."/>
            <person name="diCenzo G.C."/>
            <person name="Bunk B."/>
            <person name="Sproeer C."/>
            <person name="Fruehling A."/>
            <person name="Neumann-Schaal M."/>
            <person name="Overmann J."/>
            <person name="Smalla K."/>
        </authorList>
    </citation>
    <scope>NUCLEOTIDE SEQUENCE [LARGE SCALE GENOMIC DNA]</scope>
    <source>
        <strain evidence="3">1078</strain>
        <plasmid evidence="3">unnamed1</plasmid>
    </source>
</reference>
<gene>
    <name evidence="2" type="ORF">PR017_25380</name>
</gene>
<feature type="compositionally biased region" description="Low complexity" evidence="1">
    <location>
        <begin position="41"/>
        <end position="54"/>
    </location>
</feature>
<name>A0AAF1KX25_9HYPH</name>